<evidence type="ECO:0000313" key="4">
    <source>
        <dbReference type="EMBL" id="RYU32122.1"/>
    </source>
</evidence>
<dbReference type="EMBL" id="RKMZ01000004">
    <property type="protein sequence ID" value="ROX33294.1"/>
    <property type="molecule type" value="Genomic_DNA"/>
</dbReference>
<dbReference type="Proteomes" id="UP000275941">
    <property type="component" value="Unassembled WGS sequence"/>
</dbReference>
<evidence type="ECO:0000313" key="6">
    <source>
        <dbReference type="Proteomes" id="UP000275941"/>
    </source>
</evidence>
<evidence type="ECO:0000313" key="2">
    <source>
        <dbReference type="EMBL" id="ROX33294.1"/>
    </source>
</evidence>
<organism evidence="5 9">
    <name type="scientific">Enterococcus faecalis</name>
    <name type="common">Streptococcus faecalis</name>
    <dbReference type="NCBI Taxonomy" id="1351"/>
    <lineage>
        <taxon>Bacteria</taxon>
        <taxon>Bacillati</taxon>
        <taxon>Bacillota</taxon>
        <taxon>Bacilli</taxon>
        <taxon>Lactobacillales</taxon>
        <taxon>Enterococcaceae</taxon>
        <taxon>Enterococcus</taxon>
    </lineage>
</organism>
<reference evidence="5 9" key="2">
    <citation type="submission" date="2019-02" db="EMBL/GenBank/DDBJ databases">
        <title>Bacteria dissemination in different level of health care in South Africa: the effectiveness of infections prevention and control.</title>
        <authorList>
            <person name="Shobo C."/>
            <person name="Amoako D.G."/>
            <person name="Allam M."/>
            <person name="Ismail A."/>
            <person name="Bester L.A."/>
            <person name="Essack S.Y."/>
        </authorList>
    </citation>
    <scope>NUCLEOTIDE SEQUENCE [LARGE SCALE GENOMIC DNA]</scope>
    <source>
        <strain evidence="5 9">2SIL2</strain>
    </source>
</reference>
<dbReference type="Proteomes" id="UP000281488">
    <property type="component" value="Unassembled WGS sequence"/>
</dbReference>
<accession>A0A1Q8J723</accession>
<reference evidence="1" key="4">
    <citation type="submission" date="2019-07" db="EMBL/GenBank/DDBJ databases">
        <title>Transferable Resistance Gene optrA in Enterococcus faecalis from Swine in Brazil.</title>
        <authorList>
            <person name="Almeida L.M."/>
            <person name="Lebreton F."/>
            <person name="Gaca A."/>
            <person name="Bispo P.M."/>
            <person name="Saavedra J."/>
            <person name="Filsner P."/>
            <person name="Moreno A.M."/>
            <person name="Mamizuka E.M."/>
            <person name="Gilmore M.S."/>
        </authorList>
    </citation>
    <scope>NUCLEOTIDE SEQUENCE</scope>
    <source>
        <strain evidence="1">L15</strain>
    </source>
</reference>
<evidence type="ECO:0000313" key="5">
    <source>
        <dbReference type="EMBL" id="TKK92067.1"/>
    </source>
</evidence>
<proteinExistence type="predicted"/>
<dbReference type="Proteomes" id="UP000305511">
    <property type="component" value="Unassembled WGS sequence"/>
</dbReference>
<reference evidence="6 7" key="1">
    <citation type="submission" date="2018-10" db="EMBL/GenBank/DDBJ databases">
        <title>Genotypes and phenotypes of Enterococci isolated from broiler chickens.</title>
        <authorList>
            <person name="Muhammad A.R."/>
            <person name="Diarra M.S."/>
        </authorList>
    </citation>
    <scope>NUCLEOTIDE SEQUENCE [LARGE SCALE GENOMIC DNA]</scope>
    <source>
        <strain evidence="2 7">LIT2 A36'</strain>
        <strain evidence="3 6">P7 C A21</strain>
    </source>
</reference>
<sequence length="101" mass="11966">MKRLFQNFVEKKAHFYHSFFTFNGYYLNIPDKQNPNKTLFHFLTPPPALPQRAGCFFALKQLAFCGERIIIIEEVYRKRRREDGTLARITTSNECWCRGGD</sequence>
<gene>
    <name evidence="1" type="ORF">CGZ46_00075</name>
    <name evidence="2" type="ORF">EGW16_09325</name>
    <name evidence="3" type="ORF">EGW70_12495</name>
    <name evidence="4" type="ORF">EU507_09405</name>
    <name evidence="5" type="ORF">EY666_00545</name>
</gene>
<dbReference type="OrthoDB" id="10002909at2"/>
<evidence type="ECO:0000313" key="1">
    <source>
        <dbReference type="EMBL" id="QFY93866.1"/>
    </source>
</evidence>
<protein>
    <submittedName>
        <fullName evidence="5">Uncharacterized protein</fullName>
    </submittedName>
</protein>
<evidence type="ECO:0000313" key="9">
    <source>
        <dbReference type="Proteomes" id="UP000305511"/>
    </source>
</evidence>
<evidence type="ECO:0000313" key="8">
    <source>
        <dbReference type="Proteomes" id="UP000292223"/>
    </source>
</evidence>
<name>A0A1Q8J723_ENTFL</name>
<reference evidence="4 8" key="3">
    <citation type="submission" date="2019-02" db="EMBL/GenBank/DDBJ databases">
        <title>From farm to fork: dissemination of Tn554::fexA-optrA in linezolid-resistant Enterococcus faecalis clones from chicken feces and meat in Tunisia.</title>
        <authorList>
            <person name="Tedim A.P."/>
            <person name="Elghaieb H."/>
            <person name="Abbassi M.S."/>
            <person name="Novais C."/>
            <person name="Hassen A."/>
            <person name="Peixe L."/>
            <person name="Freitas A.R."/>
        </authorList>
    </citation>
    <scope>NUCLEOTIDE SEQUENCE [LARGE SCALE GENOMIC DNA]</scope>
    <source>
        <strain evidence="4 8">728T</strain>
    </source>
</reference>
<dbReference type="EMBL" id="RKOR01000042">
    <property type="protein sequence ID" value="ROY47343.1"/>
    <property type="molecule type" value="Genomic_DNA"/>
</dbReference>
<dbReference type="EMBL" id="SEWT01000006">
    <property type="protein sequence ID" value="RYU32122.1"/>
    <property type="molecule type" value="Genomic_DNA"/>
</dbReference>
<evidence type="ECO:0000313" key="3">
    <source>
        <dbReference type="EMBL" id="ROY47343.1"/>
    </source>
</evidence>
<dbReference type="AlphaFoldDB" id="A0A1Q8J723"/>
<dbReference type="EMBL" id="SIYF01000012">
    <property type="protein sequence ID" value="TKK92067.1"/>
    <property type="molecule type" value="Genomic_DNA"/>
</dbReference>
<dbReference type="EMBL" id="CP042213">
    <property type="protein sequence ID" value="QFY93866.1"/>
    <property type="molecule type" value="Genomic_DNA"/>
</dbReference>
<dbReference type="Proteomes" id="UP000292223">
    <property type="component" value="Unassembled WGS sequence"/>
</dbReference>
<evidence type="ECO:0000313" key="7">
    <source>
        <dbReference type="Proteomes" id="UP000281488"/>
    </source>
</evidence>